<comment type="catalytic activity">
    <reaction evidence="5">
        <text>L-arginyl-[protein] + ATP = N(omega)-phospho-L-arginyl-[protein] + ADP + H(+)</text>
        <dbReference type="Rhea" id="RHEA:43384"/>
        <dbReference type="Rhea" id="RHEA-COMP:10532"/>
        <dbReference type="Rhea" id="RHEA-COMP:10533"/>
        <dbReference type="ChEBI" id="CHEBI:15378"/>
        <dbReference type="ChEBI" id="CHEBI:29965"/>
        <dbReference type="ChEBI" id="CHEBI:30616"/>
        <dbReference type="ChEBI" id="CHEBI:83226"/>
        <dbReference type="ChEBI" id="CHEBI:456216"/>
        <dbReference type="EC" id="2.7.14.1"/>
    </reaction>
</comment>
<evidence type="ECO:0000256" key="5">
    <source>
        <dbReference type="HAMAP-Rule" id="MF_00602"/>
    </source>
</evidence>
<dbReference type="PANTHER" id="PTHR11547:SF38">
    <property type="entry name" value="ARGININE KINASE 1-RELATED"/>
    <property type="match status" value="1"/>
</dbReference>
<evidence type="ECO:0000256" key="6">
    <source>
        <dbReference type="PROSITE-ProRule" id="PRU00843"/>
    </source>
</evidence>
<dbReference type="GO" id="GO:0046314">
    <property type="term" value="P:phosphocreatine biosynthetic process"/>
    <property type="evidence" value="ECO:0007669"/>
    <property type="project" value="InterPro"/>
</dbReference>
<keyword evidence="1 5" id="KW-0808">Transferase</keyword>
<feature type="binding site" evidence="5 6">
    <location>
        <position position="123"/>
    </location>
    <ligand>
        <name>ATP</name>
        <dbReference type="ChEBI" id="CHEBI:30616"/>
    </ligand>
</feature>
<dbReference type="SUPFAM" id="SSF55931">
    <property type="entry name" value="Glutamine synthetase/guanido kinase"/>
    <property type="match status" value="1"/>
</dbReference>
<feature type="domain" description="Phosphagen kinase C-terminal" evidence="8">
    <location>
        <begin position="22"/>
        <end position="252"/>
    </location>
</feature>
<dbReference type="InterPro" id="IPR014746">
    <property type="entry name" value="Gln_synth/guanido_kin_cat_dom"/>
</dbReference>
<dbReference type="PANTHER" id="PTHR11547">
    <property type="entry name" value="ARGININE OR CREATINE KINASE"/>
    <property type="match status" value="1"/>
</dbReference>
<dbReference type="GO" id="GO:0005524">
    <property type="term" value="F:ATP binding"/>
    <property type="evidence" value="ECO:0007669"/>
    <property type="project" value="UniProtKB-UniRule"/>
</dbReference>
<dbReference type="InterPro" id="IPR022414">
    <property type="entry name" value="ATP-guanido_PTrfase_cat"/>
</dbReference>
<evidence type="ECO:0000256" key="7">
    <source>
        <dbReference type="RuleBase" id="RU000505"/>
    </source>
</evidence>
<evidence type="ECO:0000259" key="8">
    <source>
        <dbReference type="PROSITE" id="PS51510"/>
    </source>
</evidence>
<comment type="caution">
    <text evidence="5">Lacks conserved residue(s) required for the propagation of feature annotation.</text>
</comment>
<feature type="binding site" evidence="5 6">
    <location>
        <position position="89"/>
    </location>
    <ligand>
        <name>ATP</name>
        <dbReference type="ChEBI" id="CHEBI:30616"/>
    </ligand>
</feature>
<dbReference type="EC" id="2.7.14.1" evidence="5"/>
<keyword evidence="10" id="KW-1185">Reference proteome</keyword>
<organism evidence="9 10">
    <name type="scientific">Syntrophobotulus glycolicus (strain DSM 8271 / FlGlyR)</name>
    <dbReference type="NCBI Taxonomy" id="645991"/>
    <lineage>
        <taxon>Bacteria</taxon>
        <taxon>Bacillati</taxon>
        <taxon>Bacillota</taxon>
        <taxon>Clostridia</taxon>
        <taxon>Eubacteriales</taxon>
        <taxon>Desulfitobacteriaceae</taxon>
        <taxon>Syntrophobotulus</taxon>
    </lineage>
</organism>
<dbReference type="PROSITE" id="PS51510">
    <property type="entry name" value="PHOSPHAGEN_KINASE_C"/>
    <property type="match status" value="1"/>
</dbReference>
<dbReference type="PROSITE" id="PS00112">
    <property type="entry name" value="PHOSPHAGEN_KINASE"/>
    <property type="match status" value="1"/>
</dbReference>
<dbReference type="InterPro" id="IPR023660">
    <property type="entry name" value="Arg_Kinase"/>
</dbReference>
<dbReference type="AlphaFoldDB" id="F0SWX2"/>
<dbReference type="Pfam" id="PF00217">
    <property type="entry name" value="ATP-gua_Ptrans"/>
    <property type="match status" value="1"/>
</dbReference>
<dbReference type="KEGG" id="sgy:Sgly_0295"/>
<feature type="binding site" evidence="6">
    <location>
        <begin position="174"/>
        <end position="178"/>
    </location>
    <ligand>
        <name>ATP</name>
        <dbReference type="ChEBI" id="CHEBI:30616"/>
    </ligand>
</feature>
<dbReference type="CDD" id="cd07930">
    <property type="entry name" value="bacterial_phosphagen_kinase"/>
    <property type="match status" value="1"/>
</dbReference>
<dbReference type="eggNOG" id="COG3869">
    <property type="taxonomic scope" value="Bacteria"/>
</dbReference>
<accession>F0SWX2</accession>
<dbReference type="InterPro" id="IPR000749">
    <property type="entry name" value="ATP-guanido_PTrfase"/>
</dbReference>
<dbReference type="GO" id="GO:0005615">
    <property type="term" value="C:extracellular space"/>
    <property type="evidence" value="ECO:0007669"/>
    <property type="project" value="TreeGrafter"/>
</dbReference>
<dbReference type="STRING" id="645991.Sgly_0295"/>
<dbReference type="GO" id="GO:1990424">
    <property type="term" value="F:protein arginine kinase activity"/>
    <property type="evidence" value="ECO:0007669"/>
    <property type="project" value="UniProtKB-EC"/>
</dbReference>
<dbReference type="GO" id="GO:0004111">
    <property type="term" value="F:creatine kinase activity"/>
    <property type="evidence" value="ECO:0007669"/>
    <property type="project" value="InterPro"/>
</dbReference>
<dbReference type="NCBIfam" id="NF002194">
    <property type="entry name" value="PRK01059.1-4"/>
    <property type="match status" value="1"/>
</dbReference>
<keyword evidence="2 5" id="KW-0547">Nucleotide-binding</keyword>
<keyword evidence="3 5" id="KW-0418">Kinase</keyword>
<evidence type="ECO:0000256" key="2">
    <source>
        <dbReference type="ARBA" id="ARBA00022741"/>
    </source>
</evidence>
<evidence type="ECO:0000256" key="3">
    <source>
        <dbReference type="ARBA" id="ARBA00022777"/>
    </source>
</evidence>
<keyword evidence="4 5" id="KW-0067">ATP-binding</keyword>
<dbReference type="RefSeq" id="WP_013623533.1">
    <property type="nucleotide sequence ID" value="NC_015172.1"/>
</dbReference>
<dbReference type="EMBL" id="CP002547">
    <property type="protein sequence ID" value="ADY54662.1"/>
    <property type="molecule type" value="Genomic_DNA"/>
</dbReference>
<protein>
    <recommendedName>
        <fullName evidence="5">Protein-arginine kinase</fullName>
        <ecNumber evidence="5">2.7.14.1</ecNumber>
    </recommendedName>
</protein>
<gene>
    <name evidence="5" type="primary">mcsB</name>
    <name evidence="9" type="ordered locus">Sgly_0295</name>
</gene>
<evidence type="ECO:0000256" key="4">
    <source>
        <dbReference type="ARBA" id="ARBA00022840"/>
    </source>
</evidence>
<comment type="function">
    <text evidence="5">Catalyzes the specific phosphorylation of arginine residues in proteins.</text>
</comment>
<dbReference type="HAMAP" id="MF_00602">
    <property type="entry name" value="Prot_Arg_kinase"/>
    <property type="match status" value="1"/>
</dbReference>
<reference evidence="10" key="2">
    <citation type="submission" date="2011-02" db="EMBL/GenBank/DDBJ databases">
        <title>The complete genome of Syntrophobotulus glycolicus DSM 8271.</title>
        <authorList>
            <person name="Lucas S."/>
            <person name="Copeland A."/>
            <person name="Lapidus A."/>
            <person name="Bruce D."/>
            <person name="Goodwin L."/>
            <person name="Pitluck S."/>
            <person name="Kyrpides N."/>
            <person name="Mavromatis K."/>
            <person name="Pagani I."/>
            <person name="Ivanova N."/>
            <person name="Mikhailova N."/>
            <person name="Chertkov O."/>
            <person name="Held B."/>
            <person name="Detter J.C."/>
            <person name="Tapia R."/>
            <person name="Han C."/>
            <person name="Land M."/>
            <person name="Hauser L."/>
            <person name="Markowitz V."/>
            <person name="Cheng J.-F."/>
            <person name="Hugenholtz P."/>
            <person name="Woyke T."/>
            <person name="Wu D."/>
            <person name="Spring S."/>
            <person name="Schroeder M."/>
            <person name="Brambilla E."/>
            <person name="Klenk H.-P."/>
            <person name="Eisen J.A."/>
        </authorList>
    </citation>
    <scope>NUCLEOTIDE SEQUENCE [LARGE SCALE GENOMIC DNA]</scope>
    <source>
        <strain evidence="10">DSM 8271 / FlGlyR</strain>
    </source>
</reference>
<comment type="similarity">
    <text evidence="5 6 7">Belongs to the ATP:guanido phosphotransferase family.</text>
</comment>
<evidence type="ECO:0000313" key="9">
    <source>
        <dbReference type="EMBL" id="ADY54662.1"/>
    </source>
</evidence>
<dbReference type="OrthoDB" id="9791353at2"/>
<dbReference type="Proteomes" id="UP000007488">
    <property type="component" value="Chromosome"/>
</dbReference>
<proteinExistence type="inferred from homology"/>
<sequence>MENKELLVKDSCWMQNIQDTPIVLSTRVRLARNLAGASFPHILGAEGGKEVEKKISDTFGETVVSGEQFTYLSLGVLNPLERRILVEKHLISPDLANGKEFSGVALTDSHKVSVMVNEEDHLRIQVLMPGFNLSESLALAKETDEKMESKLDFAFKEKFGYLTACPTNVGTGLRISVMIHLPALVMTNQVQQVLGALTHIGLAVRGLYGEGSRALGNVFQISNQVTLGKSEEDTLAYLETMTGQIAERESQARQDLWKEVGVMLQDKVWRARGTLEHARLLSGDEVIGLLSEDRMGVEMGILPKVQAGFASLLVNSSYGCLQYRIDRPLDGNYADFERANYIRGVYHTKD</sequence>
<evidence type="ECO:0000256" key="1">
    <source>
        <dbReference type="ARBA" id="ARBA00022679"/>
    </source>
</evidence>
<feature type="binding site" evidence="5 6">
    <location>
        <begin position="25"/>
        <end position="29"/>
    </location>
    <ligand>
        <name>ATP</name>
        <dbReference type="ChEBI" id="CHEBI:30616"/>
    </ligand>
</feature>
<dbReference type="HOGENOM" id="CLU_066591_1_0_9"/>
<evidence type="ECO:0000313" key="10">
    <source>
        <dbReference type="Proteomes" id="UP000007488"/>
    </source>
</evidence>
<feature type="binding site" evidence="5 6">
    <location>
        <begin position="205"/>
        <end position="210"/>
    </location>
    <ligand>
        <name>ATP</name>
        <dbReference type="ChEBI" id="CHEBI:30616"/>
    </ligand>
</feature>
<reference evidence="9 10" key="1">
    <citation type="journal article" date="2011" name="Stand. Genomic Sci.">
        <title>Complete genome sequence of Syntrophobotulus glycolicus type strain (FlGlyR).</title>
        <authorList>
            <person name="Han C."/>
            <person name="Mwirichia R."/>
            <person name="Chertkov O."/>
            <person name="Held B."/>
            <person name="Lapidus A."/>
            <person name="Nolan M."/>
            <person name="Lucas S."/>
            <person name="Hammon N."/>
            <person name="Deshpande S."/>
            <person name="Cheng J.F."/>
            <person name="Tapia R."/>
            <person name="Goodwin L."/>
            <person name="Pitluck S."/>
            <person name="Huntemann M."/>
            <person name="Liolios K."/>
            <person name="Ivanova N."/>
            <person name="Pagani I."/>
            <person name="Mavromatis K."/>
            <person name="Ovchinikova G."/>
            <person name="Pati A."/>
            <person name="Chen A."/>
            <person name="Palaniappan K."/>
            <person name="Land M."/>
            <person name="Hauser L."/>
            <person name="Brambilla E.M."/>
            <person name="Rohde M."/>
            <person name="Spring S."/>
            <person name="Sikorski J."/>
            <person name="Goker M."/>
            <person name="Woyke T."/>
            <person name="Bristow J."/>
            <person name="Eisen J.A."/>
            <person name="Markowitz V."/>
            <person name="Hugenholtz P."/>
            <person name="Kyrpides N.C."/>
            <person name="Klenk H.P."/>
            <person name="Detter J.C."/>
        </authorList>
    </citation>
    <scope>NUCLEOTIDE SEQUENCE [LARGE SCALE GENOMIC DNA]</scope>
    <source>
        <strain evidence="10">DSM 8271 / FlGlyR</strain>
    </source>
</reference>
<dbReference type="InterPro" id="IPR022415">
    <property type="entry name" value="ATP-guanido_PTrfase_AS"/>
</dbReference>
<dbReference type="Gene3D" id="3.30.590.10">
    <property type="entry name" value="Glutamine synthetase/guanido kinase, catalytic domain"/>
    <property type="match status" value="1"/>
</dbReference>
<name>F0SWX2_SYNGF</name>